<evidence type="ECO:0000256" key="1">
    <source>
        <dbReference type="SAM" id="SignalP"/>
    </source>
</evidence>
<keyword evidence="3" id="KW-1185">Reference proteome</keyword>
<dbReference type="eggNOG" id="ENOG50316V3">
    <property type="taxonomic scope" value="Bacteria"/>
</dbReference>
<keyword evidence="1" id="KW-0732">Signal</keyword>
<dbReference type="Proteomes" id="UP000005709">
    <property type="component" value="Unassembled WGS sequence"/>
</dbReference>
<proteinExistence type="predicted"/>
<organism evidence="2 3">
    <name type="scientific">Campylobacter gracilis RM3268</name>
    <dbReference type="NCBI Taxonomy" id="553220"/>
    <lineage>
        <taxon>Bacteria</taxon>
        <taxon>Pseudomonadati</taxon>
        <taxon>Campylobacterota</taxon>
        <taxon>Epsilonproteobacteria</taxon>
        <taxon>Campylobacterales</taxon>
        <taxon>Campylobacteraceae</taxon>
        <taxon>Campylobacter</taxon>
    </lineage>
</organism>
<dbReference type="PROSITE" id="PS51257">
    <property type="entry name" value="PROKAR_LIPOPROTEIN"/>
    <property type="match status" value="1"/>
</dbReference>
<dbReference type="OrthoDB" id="5328932at2"/>
<accession>C8PHN9</accession>
<dbReference type="RefSeq" id="WP_005871215.1">
    <property type="nucleotide sequence ID" value="NZ_ACYG01000024.1"/>
</dbReference>
<reference evidence="2 3" key="1">
    <citation type="submission" date="2009-07" db="EMBL/GenBank/DDBJ databases">
        <authorList>
            <person name="Madupu R."/>
            <person name="Sebastian Y."/>
            <person name="Durkin A.S."/>
            <person name="Torralba M."/>
            <person name="Methe B."/>
            <person name="Sutton G.G."/>
            <person name="Strausberg R.L."/>
            <person name="Nelson K.E."/>
        </authorList>
    </citation>
    <scope>NUCLEOTIDE SEQUENCE [LARGE SCALE GENOMIC DNA]</scope>
    <source>
        <strain evidence="2 3">RM3268</strain>
    </source>
</reference>
<feature type="signal peptide" evidence="1">
    <location>
        <begin position="1"/>
        <end position="24"/>
    </location>
</feature>
<comment type="caution">
    <text evidence="2">The sequence shown here is derived from an EMBL/GenBank/DDBJ whole genome shotgun (WGS) entry which is preliminary data.</text>
</comment>
<dbReference type="AlphaFoldDB" id="C8PHN9"/>
<evidence type="ECO:0008006" key="4">
    <source>
        <dbReference type="Google" id="ProtNLM"/>
    </source>
</evidence>
<dbReference type="EMBL" id="ACYG01000024">
    <property type="protein sequence ID" value="EEV17653.1"/>
    <property type="molecule type" value="Genomic_DNA"/>
</dbReference>
<evidence type="ECO:0000313" key="2">
    <source>
        <dbReference type="EMBL" id="EEV17653.1"/>
    </source>
</evidence>
<dbReference type="STRING" id="824.CGRAC_1860"/>
<dbReference type="InterPro" id="IPR011047">
    <property type="entry name" value="Quinoprotein_ADH-like_sf"/>
</dbReference>
<evidence type="ECO:0000313" key="3">
    <source>
        <dbReference type="Proteomes" id="UP000005709"/>
    </source>
</evidence>
<dbReference type="Gene3D" id="2.130.10.10">
    <property type="entry name" value="YVTN repeat-like/Quinoprotein amine dehydrogenase"/>
    <property type="match status" value="1"/>
</dbReference>
<sequence>MKKTLIFTLLLSFLFLGCSTKRQYFEPSDENITGDMKFNGSLPSEIVAVSKDGATLKDGEVISKNGLVKNFKVLKSEKFLGEYDGNFVVTDINGTLKVVSGTGAVKFEKALGRQALSANIHGDDLALVMSDDSIMLIKLSSGAVVLDHKVGDAFAIDSRVASPLFINQLIAYPALDGLVSIAENVGGRSARDFVVSNQPFFNNIIALENKGDNLYAVTATRLMLVSPAGNKNHNVDIKDVIFSGDRIYLFLKDGRVELLDCGLNLIKSRKFTFAQFSGALLSGGYLYIIERNGYVIRTDENLEGQAIYELNDEVEDKSFIAGTSFYYDDKILNFDAR</sequence>
<name>C8PHN9_9BACT</name>
<feature type="chain" id="PRO_5002990738" description="Plasminogen-binding protein PgbB" evidence="1">
    <location>
        <begin position="25"/>
        <end position="337"/>
    </location>
</feature>
<dbReference type="SUPFAM" id="SSF50998">
    <property type="entry name" value="Quinoprotein alcohol dehydrogenase-like"/>
    <property type="match status" value="1"/>
</dbReference>
<protein>
    <recommendedName>
        <fullName evidence="4">Plasminogen-binding protein PgbB</fullName>
    </recommendedName>
</protein>
<gene>
    <name evidence="2" type="ORF">CAMGR0001_0485</name>
</gene>
<dbReference type="InterPro" id="IPR015943">
    <property type="entry name" value="WD40/YVTN_repeat-like_dom_sf"/>
</dbReference>